<dbReference type="Pfam" id="PF01381">
    <property type="entry name" value="HTH_3"/>
    <property type="match status" value="1"/>
</dbReference>
<dbReference type="CDD" id="cd00093">
    <property type="entry name" value="HTH_XRE"/>
    <property type="match status" value="1"/>
</dbReference>
<dbReference type="OrthoDB" id="6006530at2"/>
<dbReference type="SUPFAM" id="SSF47413">
    <property type="entry name" value="lambda repressor-like DNA-binding domains"/>
    <property type="match status" value="1"/>
</dbReference>
<comment type="caution">
    <text evidence="2">The sequence shown here is derived from an EMBL/GenBank/DDBJ whole genome shotgun (WGS) entry which is preliminary data.</text>
</comment>
<dbReference type="Gene3D" id="1.10.260.40">
    <property type="entry name" value="lambda repressor-like DNA-binding domains"/>
    <property type="match status" value="1"/>
</dbReference>
<evidence type="ECO:0000313" key="3">
    <source>
        <dbReference type="Proteomes" id="UP000222168"/>
    </source>
</evidence>
<name>A0A2D0K854_9GAMM</name>
<dbReference type="InterPro" id="IPR001387">
    <property type="entry name" value="Cro/C1-type_HTH"/>
</dbReference>
<organism evidence="2 3">
    <name type="scientific">Xenorhabdus ishibashii</name>
    <dbReference type="NCBI Taxonomy" id="1034471"/>
    <lineage>
        <taxon>Bacteria</taxon>
        <taxon>Pseudomonadati</taxon>
        <taxon>Pseudomonadota</taxon>
        <taxon>Gammaproteobacteria</taxon>
        <taxon>Enterobacterales</taxon>
        <taxon>Morganellaceae</taxon>
        <taxon>Xenorhabdus</taxon>
    </lineage>
</organism>
<gene>
    <name evidence="2" type="ORF">Xish_03659</name>
</gene>
<dbReference type="RefSeq" id="WP_099119194.1">
    <property type="nucleotide sequence ID" value="NZ_NJAK01000003.1"/>
</dbReference>
<sequence>MNPQRLIAARKARGITQQQLGEALGENQQNADFAKMRIYRYERGIVVPPYDIVCELAEILDIPECYLYIKDDLFAEQVLILYKNKELRESLLTLLTDKISKIEQYEQIFNTIKNTLSQLK</sequence>
<dbReference type="InterPro" id="IPR010982">
    <property type="entry name" value="Lambda_DNA-bd_dom_sf"/>
</dbReference>
<reference evidence="2 3" key="1">
    <citation type="journal article" date="2017" name="Nat. Microbiol.">
        <title>Natural product diversity associated with the nematode symbionts Photorhabdus and Xenorhabdus.</title>
        <authorList>
            <person name="Tobias N.J."/>
            <person name="Wolff H."/>
            <person name="Djahanschiri B."/>
            <person name="Grundmann F."/>
            <person name="Kronenwerth M."/>
            <person name="Shi Y.M."/>
            <person name="Simonyi S."/>
            <person name="Grun P."/>
            <person name="Shapiro-Ilan D."/>
            <person name="Pidot S.J."/>
            <person name="Stinear T.P."/>
            <person name="Ebersberger I."/>
            <person name="Bode H.B."/>
        </authorList>
    </citation>
    <scope>NUCLEOTIDE SEQUENCE [LARGE SCALE GENOMIC DNA]</scope>
    <source>
        <strain evidence="2 3">DSM 22670</strain>
    </source>
</reference>
<accession>A0A2D0K854</accession>
<keyword evidence="3" id="KW-1185">Reference proteome</keyword>
<dbReference type="AlphaFoldDB" id="A0A2D0K854"/>
<protein>
    <submittedName>
        <fullName evidence="2">Transcription activator PlcR</fullName>
    </submittedName>
</protein>
<dbReference type="GO" id="GO:0003677">
    <property type="term" value="F:DNA binding"/>
    <property type="evidence" value="ECO:0007669"/>
    <property type="project" value="InterPro"/>
</dbReference>
<dbReference type="SMART" id="SM00530">
    <property type="entry name" value="HTH_XRE"/>
    <property type="match status" value="1"/>
</dbReference>
<evidence type="ECO:0000259" key="1">
    <source>
        <dbReference type="PROSITE" id="PS50943"/>
    </source>
</evidence>
<dbReference type="Proteomes" id="UP000222168">
    <property type="component" value="Unassembled WGS sequence"/>
</dbReference>
<dbReference type="PROSITE" id="PS50943">
    <property type="entry name" value="HTH_CROC1"/>
    <property type="match status" value="1"/>
</dbReference>
<feature type="domain" description="HTH cro/C1-type" evidence="1">
    <location>
        <begin position="6"/>
        <end position="67"/>
    </location>
</feature>
<evidence type="ECO:0000313" key="2">
    <source>
        <dbReference type="EMBL" id="PHM59540.1"/>
    </source>
</evidence>
<dbReference type="EMBL" id="NJAK01000003">
    <property type="protein sequence ID" value="PHM59540.1"/>
    <property type="molecule type" value="Genomic_DNA"/>
</dbReference>
<proteinExistence type="predicted"/>